<sequence>MRIAVFDFDGTVTTKDTLLEFIKFVRGPVSFYAGFLRYAPQLLAYKLGLYPNWKVKQQIFSHFFKGMRLEDFNRLCEEFFQKEGKALVRQSARIAIWEQLQKCNRVFIVSASIYNWIKPFASDLGIRDILSTEIEVDGEGCLTGFFSNKNCYGQEKVVRLLEQIPDLENNYLIVYGDSKGDSQLLKYANESHYRAL</sequence>
<dbReference type="Proteomes" id="UP000006044">
    <property type="component" value="Unassembled WGS sequence"/>
</dbReference>
<proteinExistence type="predicted"/>
<evidence type="ECO:0000313" key="5">
    <source>
        <dbReference type="Proteomes" id="UP000006044"/>
    </source>
</evidence>
<accession>K0X105</accession>
<dbReference type="AlphaFoldDB" id="K0X105"/>
<keyword evidence="2 4" id="KW-0378">Hydrolase</keyword>
<keyword evidence="3" id="KW-0460">Magnesium</keyword>
<name>K0X105_9BACT</name>
<dbReference type="GO" id="GO:0046872">
    <property type="term" value="F:metal ion binding"/>
    <property type="evidence" value="ECO:0007669"/>
    <property type="project" value="UniProtKB-KW"/>
</dbReference>
<dbReference type="Pfam" id="PF12710">
    <property type="entry name" value="HAD"/>
    <property type="match status" value="1"/>
</dbReference>
<dbReference type="EMBL" id="ADLE01000009">
    <property type="protein sequence ID" value="EJZ64216.1"/>
    <property type="molecule type" value="Genomic_DNA"/>
</dbReference>
<evidence type="ECO:0000256" key="3">
    <source>
        <dbReference type="ARBA" id="ARBA00022842"/>
    </source>
</evidence>
<organism evidence="4 5">
    <name type="scientific">Barnesiella intestinihominis YIT 11860</name>
    <dbReference type="NCBI Taxonomy" id="742726"/>
    <lineage>
        <taxon>Bacteria</taxon>
        <taxon>Pseudomonadati</taxon>
        <taxon>Bacteroidota</taxon>
        <taxon>Bacteroidia</taxon>
        <taxon>Bacteroidales</taxon>
        <taxon>Barnesiellaceae</taxon>
        <taxon>Barnesiella</taxon>
    </lineage>
</organism>
<dbReference type="GO" id="GO:0016787">
    <property type="term" value="F:hydrolase activity"/>
    <property type="evidence" value="ECO:0007669"/>
    <property type="project" value="UniProtKB-KW"/>
</dbReference>
<dbReference type="GeneID" id="77848741"/>
<evidence type="ECO:0000313" key="4">
    <source>
        <dbReference type="EMBL" id="EJZ64216.1"/>
    </source>
</evidence>
<dbReference type="InterPro" id="IPR050582">
    <property type="entry name" value="HAD-like_SerB"/>
</dbReference>
<keyword evidence="1" id="KW-0479">Metal-binding</keyword>
<dbReference type="SUPFAM" id="SSF56784">
    <property type="entry name" value="HAD-like"/>
    <property type="match status" value="1"/>
</dbReference>
<gene>
    <name evidence="4" type="ORF">HMPREF9448_01476</name>
</gene>
<dbReference type="InterPro" id="IPR023214">
    <property type="entry name" value="HAD_sf"/>
</dbReference>
<dbReference type="STRING" id="742726.HMPREF9448_01476"/>
<dbReference type="Gene3D" id="3.40.50.1000">
    <property type="entry name" value="HAD superfamily/HAD-like"/>
    <property type="match status" value="1"/>
</dbReference>
<reference evidence="4 5" key="1">
    <citation type="submission" date="2012-08" db="EMBL/GenBank/DDBJ databases">
        <title>The Genome Sequence of Barnesiella intestinihominis YIT 11860.</title>
        <authorList>
            <consortium name="The Broad Institute Genome Sequencing Platform"/>
            <person name="Earl A."/>
            <person name="Ward D."/>
            <person name="Feldgarden M."/>
            <person name="Gevers D."/>
            <person name="Morotomi M."/>
            <person name="Walker B."/>
            <person name="Young S.K."/>
            <person name="Zeng Q."/>
            <person name="Gargeya S."/>
            <person name="Fitzgerald M."/>
            <person name="Haas B."/>
            <person name="Abouelleil A."/>
            <person name="Alvarado L."/>
            <person name="Arachchi H.M."/>
            <person name="Berlin A.M."/>
            <person name="Chapman S.B."/>
            <person name="Goldberg J."/>
            <person name="Griggs A."/>
            <person name="Gujja S."/>
            <person name="Hansen M."/>
            <person name="Howarth C."/>
            <person name="Imamovic A."/>
            <person name="Larimer J."/>
            <person name="McCowen C."/>
            <person name="Montmayeur A."/>
            <person name="Murphy C."/>
            <person name="Neiman D."/>
            <person name="Pearson M."/>
            <person name="Priest M."/>
            <person name="Roberts A."/>
            <person name="Saif S."/>
            <person name="Shea T."/>
            <person name="Sisk P."/>
            <person name="Sykes S."/>
            <person name="Wortman J."/>
            <person name="Nusbaum C."/>
            <person name="Birren B."/>
        </authorList>
    </citation>
    <scope>NUCLEOTIDE SEQUENCE [LARGE SCALE GENOMIC DNA]</scope>
    <source>
        <strain evidence="4 5">YIT 11860</strain>
    </source>
</reference>
<evidence type="ECO:0000256" key="1">
    <source>
        <dbReference type="ARBA" id="ARBA00022723"/>
    </source>
</evidence>
<dbReference type="PANTHER" id="PTHR43344:SF13">
    <property type="entry name" value="PHOSPHATASE RV3661-RELATED"/>
    <property type="match status" value="1"/>
</dbReference>
<dbReference type="InterPro" id="IPR006385">
    <property type="entry name" value="HAD_hydro_SerB1"/>
</dbReference>
<keyword evidence="5" id="KW-1185">Reference proteome</keyword>
<evidence type="ECO:0000256" key="2">
    <source>
        <dbReference type="ARBA" id="ARBA00022801"/>
    </source>
</evidence>
<dbReference type="RefSeq" id="WP_008861937.1">
    <property type="nucleotide sequence ID" value="NZ_JH815204.1"/>
</dbReference>
<dbReference type="NCBIfam" id="TIGR01488">
    <property type="entry name" value="HAD-SF-IB"/>
    <property type="match status" value="1"/>
</dbReference>
<dbReference type="NCBIfam" id="TIGR01490">
    <property type="entry name" value="HAD-SF-IB-hyp1"/>
    <property type="match status" value="1"/>
</dbReference>
<dbReference type="OrthoDB" id="9794212at2"/>
<protein>
    <submittedName>
        <fullName evidence="4">HAD hydrolase, family IB</fullName>
    </submittedName>
</protein>
<dbReference type="eggNOG" id="COG0560">
    <property type="taxonomic scope" value="Bacteria"/>
</dbReference>
<dbReference type="InterPro" id="IPR036412">
    <property type="entry name" value="HAD-like_sf"/>
</dbReference>
<comment type="caution">
    <text evidence="4">The sequence shown here is derived from an EMBL/GenBank/DDBJ whole genome shotgun (WGS) entry which is preliminary data.</text>
</comment>
<dbReference type="Gene3D" id="1.20.1440.100">
    <property type="entry name" value="SG protein - dephosphorylation function"/>
    <property type="match status" value="1"/>
</dbReference>
<dbReference type="HOGENOM" id="CLU_052657_2_1_10"/>
<dbReference type="PANTHER" id="PTHR43344">
    <property type="entry name" value="PHOSPHOSERINE PHOSPHATASE"/>
    <property type="match status" value="1"/>
</dbReference>